<evidence type="ECO:0000256" key="1">
    <source>
        <dbReference type="SAM" id="Phobius"/>
    </source>
</evidence>
<keyword evidence="1" id="KW-0812">Transmembrane</keyword>
<accession>A0ABD3FLB3</accession>
<sequence>MEGDFYSPTPLVQLNTPSPMVYGTPIELEYLNFDNFKNTKWNASLNQALANDSCSSLMESYLHQLKDNNYFLERPLEVIVSFIELKGDRQLRKIALSIPFQSFLISCSGCALLVVLAIIVLVLPVQNAEYFKPGTNTAEKYVAMKTSANYPDLVYKKTLIPASTTDADPSTMGMFKVESMTLLHQSGDKKQYIELGGASV</sequence>
<dbReference type="AlphaFoldDB" id="A0ABD3FLB3"/>
<gene>
    <name evidence="2" type="ORF">V7S43_007248</name>
</gene>
<proteinExistence type="predicted"/>
<keyword evidence="1" id="KW-1133">Transmembrane helix</keyword>
<feature type="transmembrane region" description="Helical" evidence="1">
    <location>
        <begin position="102"/>
        <end position="123"/>
    </location>
</feature>
<dbReference type="Proteomes" id="UP001632037">
    <property type="component" value="Unassembled WGS sequence"/>
</dbReference>
<name>A0ABD3FLB3_9STRA</name>
<comment type="caution">
    <text evidence="2">The sequence shown here is derived from an EMBL/GenBank/DDBJ whole genome shotgun (WGS) entry which is preliminary data.</text>
</comment>
<evidence type="ECO:0000313" key="3">
    <source>
        <dbReference type="Proteomes" id="UP001632037"/>
    </source>
</evidence>
<evidence type="ECO:0000313" key="2">
    <source>
        <dbReference type="EMBL" id="KAL3667695.1"/>
    </source>
</evidence>
<keyword evidence="3" id="KW-1185">Reference proteome</keyword>
<reference evidence="2 3" key="1">
    <citation type="submission" date="2024-09" db="EMBL/GenBank/DDBJ databases">
        <title>Genome sequencing and assembly of Phytophthora oleae, isolate VK10A, causative agent of rot of olive drupes.</title>
        <authorList>
            <person name="Conti Taguali S."/>
            <person name="Riolo M."/>
            <person name="La Spada F."/>
            <person name="Cacciola S.O."/>
            <person name="Dionisio G."/>
        </authorList>
    </citation>
    <scope>NUCLEOTIDE SEQUENCE [LARGE SCALE GENOMIC DNA]</scope>
    <source>
        <strain evidence="2 3">VK10A</strain>
    </source>
</reference>
<protein>
    <submittedName>
        <fullName evidence="2">Uncharacterized protein</fullName>
    </submittedName>
</protein>
<organism evidence="2 3">
    <name type="scientific">Phytophthora oleae</name>
    <dbReference type="NCBI Taxonomy" id="2107226"/>
    <lineage>
        <taxon>Eukaryota</taxon>
        <taxon>Sar</taxon>
        <taxon>Stramenopiles</taxon>
        <taxon>Oomycota</taxon>
        <taxon>Peronosporomycetes</taxon>
        <taxon>Peronosporales</taxon>
        <taxon>Peronosporaceae</taxon>
        <taxon>Phytophthora</taxon>
    </lineage>
</organism>
<keyword evidence="1" id="KW-0472">Membrane</keyword>
<dbReference type="EMBL" id="JBIMZQ010000013">
    <property type="protein sequence ID" value="KAL3667695.1"/>
    <property type="molecule type" value="Genomic_DNA"/>
</dbReference>